<name>A0A2D4MYB0_9SAUR</name>
<reference evidence="1" key="2">
    <citation type="submission" date="2017-11" db="EMBL/GenBank/DDBJ databases">
        <title>Coralsnake Venomics: Analyses of Venom Gland Transcriptomes and Proteomes of Six Brazilian Taxa.</title>
        <authorList>
            <person name="Aird S.D."/>
            <person name="Jorge da Silva N."/>
            <person name="Qiu L."/>
            <person name="Villar-Briones A."/>
            <person name="Aparecida-Saddi V."/>
            <person name="Campos-Telles M.P."/>
            <person name="Grau M."/>
            <person name="Mikheyev A.S."/>
        </authorList>
    </citation>
    <scope>NUCLEOTIDE SEQUENCE</scope>
    <source>
        <tissue evidence="1">Venom_gland</tissue>
    </source>
</reference>
<sequence length="102" mass="11490">MCVTQAKWLVNGTRFQTSKSGTSKSCFKYVTVQPSSSLDHCRLSELKDLANYLYLGHSVGSIHTIRQTLWNTQNLSVKAPYFSLDYAAIATVCSIVFHCQFF</sequence>
<protein>
    <submittedName>
        <fullName evidence="1">Uncharacterized protein</fullName>
    </submittedName>
</protein>
<reference evidence="1" key="1">
    <citation type="submission" date="2017-07" db="EMBL/GenBank/DDBJ databases">
        <authorList>
            <person name="Mikheyev A."/>
            <person name="Grau M."/>
        </authorList>
    </citation>
    <scope>NUCLEOTIDE SEQUENCE</scope>
    <source>
        <tissue evidence="1">Venom_gland</tissue>
    </source>
</reference>
<dbReference type="EMBL" id="IACM01134569">
    <property type="protein sequence ID" value="LAB38422.1"/>
    <property type="molecule type" value="Transcribed_RNA"/>
</dbReference>
<dbReference type="AlphaFoldDB" id="A0A2D4MYB0"/>
<organism evidence="1">
    <name type="scientific">Micrurus spixii</name>
    <name type="common">Amazon coral snake</name>
    <dbReference type="NCBI Taxonomy" id="129469"/>
    <lineage>
        <taxon>Eukaryota</taxon>
        <taxon>Metazoa</taxon>
        <taxon>Chordata</taxon>
        <taxon>Craniata</taxon>
        <taxon>Vertebrata</taxon>
        <taxon>Euteleostomi</taxon>
        <taxon>Lepidosauria</taxon>
        <taxon>Squamata</taxon>
        <taxon>Bifurcata</taxon>
        <taxon>Unidentata</taxon>
        <taxon>Episquamata</taxon>
        <taxon>Toxicofera</taxon>
        <taxon>Serpentes</taxon>
        <taxon>Colubroidea</taxon>
        <taxon>Elapidae</taxon>
        <taxon>Elapinae</taxon>
        <taxon>Micrurus</taxon>
    </lineage>
</organism>
<accession>A0A2D4MYB0</accession>
<proteinExistence type="predicted"/>
<evidence type="ECO:0000313" key="1">
    <source>
        <dbReference type="EMBL" id="LAB38422.1"/>
    </source>
</evidence>